<evidence type="ECO:0000256" key="2">
    <source>
        <dbReference type="ARBA" id="ARBA00004882"/>
    </source>
</evidence>
<dbReference type="Gene3D" id="3.40.430.10">
    <property type="entry name" value="Dihydrofolate Reductase, subunit A"/>
    <property type="match status" value="1"/>
</dbReference>
<dbReference type="SUPFAM" id="SSF53597">
    <property type="entry name" value="Dihydrofolate reductase-like"/>
    <property type="match status" value="1"/>
</dbReference>
<dbReference type="GO" id="GO:0009231">
    <property type="term" value="P:riboflavin biosynthetic process"/>
    <property type="evidence" value="ECO:0007669"/>
    <property type="project" value="UniProtKB-UniPathway"/>
</dbReference>
<comment type="similarity">
    <text evidence="5 12">In the C-terminal section; belongs to the HTP reductase family.</text>
</comment>
<dbReference type="PROSITE" id="PS00903">
    <property type="entry name" value="CYT_DCMP_DEAMINASES_1"/>
    <property type="match status" value="1"/>
</dbReference>
<reference evidence="17 18" key="1">
    <citation type="submission" date="2005-12" db="EMBL/GenBank/DDBJ databases">
        <authorList>
            <person name="Moran M.A."/>
            <person name="Ferriera S."/>
            <person name="Johnson J."/>
            <person name="Kravitz S."/>
            <person name="Halpern A."/>
            <person name="Remington K."/>
            <person name="Beeson K."/>
            <person name="Tran B."/>
            <person name="Rogers Y.-H."/>
            <person name="Friedman R."/>
            <person name="Venter J.C."/>
        </authorList>
    </citation>
    <scope>NUCLEOTIDE SEQUENCE [LARGE SCALE GENOMIC DNA]</scope>
    <source>
        <strain evidence="18">ATCC BAA-591 / DSM 15170 / ISM</strain>
    </source>
</reference>
<dbReference type="NCBIfam" id="TIGR00227">
    <property type="entry name" value="ribD_Cterm"/>
    <property type="match status" value="1"/>
</dbReference>
<dbReference type="UniPathway" id="UPA00275">
    <property type="reaction ID" value="UER00401"/>
</dbReference>
<gene>
    <name evidence="17" type="ORF">ISM_13030</name>
</gene>
<dbReference type="GO" id="GO:0008270">
    <property type="term" value="F:zinc ion binding"/>
    <property type="evidence" value="ECO:0007669"/>
    <property type="project" value="InterPro"/>
</dbReference>
<dbReference type="Pfam" id="PF00383">
    <property type="entry name" value="dCMP_cyt_deam_1"/>
    <property type="match status" value="1"/>
</dbReference>
<dbReference type="eggNOG" id="COG0117">
    <property type="taxonomic scope" value="Bacteria"/>
</dbReference>
<feature type="binding site" evidence="14">
    <location>
        <position position="296"/>
    </location>
    <ligand>
        <name>substrate</name>
    </ligand>
</feature>
<dbReference type="EC" id="3.5.4.26" evidence="12"/>
<dbReference type="AlphaFoldDB" id="A3SMV0"/>
<sequence>MSEQDIHHMREALRLGRSAMGSAWPNPAVGCVIVAGDQIVGRGATAPGGRPHAEPQALAEAGAAARGATAYVTLEPCAHHGKTPPCAEVLIKAGVARVVVAVGDSDPRVSGRGIEMLRKAGIEVVQGVLEDEARTDLAGFFLRIEEGRPWVTLKLASSFDGRIATASGHSQWITGPEARQRVHEFRARHDAVMVGAGTARADNPMLTVRGLDVPRQPVRVVVSRRLDVPLMSELARTAGEVPVWMCHGPDADKSLREAWQGLGAELVECRLHGRQLEIGSVLQALGERGLTRVFCEGGGALAASLLSAGLVDELIGFTAGVVIGAEGLPGVGAMGLARLEEAPRFRLIEAAAVGGDIMHRWHRA</sequence>
<dbReference type="Gene3D" id="3.40.140.10">
    <property type="entry name" value="Cytidine Deaminase, domain 2"/>
    <property type="match status" value="1"/>
</dbReference>
<dbReference type="RefSeq" id="WP_009814615.1">
    <property type="nucleotide sequence ID" value="NZ_CH724156.1"/>
</dbReference>
<comment type="function">
    <text evidence="1 12">Converts 2,5-diamino-6-(ribosylamino)-4(3h)-pyrimidinone 5'-phosphate into 5-amino-6-(ribosylamino)-2,4(1h,3h)-pyrimidinedione 5'-phosphate.</text>
</comment>
<feature type="binding site" evidence="14">
    <location>
        <position position="209"/>
    </location>
    <ligand>
        <name>substrate</name>
    </ligand>
</feature>
<name>A3SMV0_ROSNI</name>
<dbReference type="InterPro" id="IPR002125">
    <property type="entry name" value="CMP_dCMP_dom"/>
</dbReference>
<feature type="binding site" evidence="15">
    <location>
        <position position="77"/>
    </location>
    <ligand>
        <name>Zn(2+)</name>
        <dbReference type="ChEBI" id="CHEBI:29105"/>
        <note>catalytic</note>
    </ligand>
</feature>
<keyword evidence="7 12" id="KW-0479">Metal-binding</keyword>
<dbReference type="eggNOG" id="COG1985">
    <property type="taxonomic scope" value="Bacteria"/>
</dbReference>
<comment type="pathway">
    <text evidence="3 12">Cofactor biosynthesis; riboflavin biosynthesis; 5-amino-6-(D-ribitylamino)uracil from GTP: step 3/4.</text>
</comment>
<dbReference type="NCBIfam" id="TIGR00326">
    <property type="entry name" value="eubact_ribD"/>
    <property type="match status" value="1"/>
</dbReference>
<feature type="binding site" evidence="14">
    <location>
        <position position="202"/>
    </location>
    <ligand>
        <name>NADP(+)</name>
        <dbReference type="ChEBI" id="CHEBI:58349"/>
    </ligand>
</feature>
<dbReference type="PIRSF" id="PIRSF006769">
    <property type="entry name" value="RibD"/>
    <property type="match status" value="1"/>
</dbReference>
<feature type="domain" description="CMP/dCMP-type deaminase" evidence="16">
    <location>
        <begin position="3"/>
        <end position="125"/>
    </location>
</feature>
<evidence type="ECO:0000256" key="9">
    <source>
        <dbReference type="ARBA" id="ARBA00022857"/>
    </source>
</evidence>
<comment type="catalytic activity">
    <reaction evidence="12">
        <text>2,5-diamino-6-hydroxy-4-(5-phosphoribosylamino)-pyrimidine + H2O + H(+) = 5-amino-6-(5-phospho-D-ribosylamino)uracil + NH4(+)</text>
        <dbReference type="Rhea" id="RHEA:21868"/>
        <dbReference type="ChEBI" id="CHEBI:15377"/>
        <dbReference type="ChEBI" id="CHEBI:15378"/>
        <dbReference type="ChEBI" id="CHEBI:28938"/>
        <dbReference type="ChEBI" id="CHEBI:58453"/>
        <dbReference type="ChEBI" id="CHEBI:58614"/>
        <dbReference type="EC" id="3.5.4.26"/>
    </reaction>
</comment>
<evidence type="ECO:0000256" key="5">
    <source>
        <dbReference type="ARBA" id="ARBA00007417"/>
    </source>
</evidence>
<evidence type="ECO:0000256" key="1">
    <source>
        <dbReference type="ARBA" id="ARBA00002151"/>
    </source>
</evidence>
<dbReference type="Pfam" id="PF01872">
    <property type="entry name" value="RibD_C"/>
    <property type="match status" value="1"/>
</dbReference>
<dbReference type="PROSITE" id="PS51747">
    <property type="entry name" value="CYT_DCMP_DEAMINASES_2"/>
    <property type="match status" value="1"/>
</dbReference>
<evidence type="ECO:0000256" key="12">
    <source>
        <dbReference type="PIRNR" id="PIRNR006769"/>
    </source>
</evidence>
<feature type="binding site" evidence="14">
    <location>
        <position position="172"/>
    </location>
    <ligand>
        <name>NADP(+)</name>
        <dbReference type="ChEBI" id="CHEBI:58349"/>
    </ligand>
</feature>
<proteinExistence type="inferred from homology"/>
<evidence type="ECO:0000256" key="15">
    <source>
        <dbReference type="PIRSR" id="PIRSR006769-3"/>
    </source>
</evidence>
<dbReference type="SUPFAM" id="SSF53927">
    <property type="entry name" value="Cytidine deaminase-like"/>
    <property type="match status" value="1"/>
</dbReference>
<comment type="catalytic activity">
    <reaction evidence="12">
        <text>5-amino-6-(5-phospho-D-ribitylamino)uracil + NADP(+) = 5-amino-6-(5-phospho-D-ribosylamino)uracil + NADPH + H(+)</text>
        <dbReference type="Rhea" id="RHEA:17845"/>
        <dbReference type="ChEBI" id="CHEBI:15378"/>
        <dbReference type="ChEBI" id="CHEBI:57783"/>
        <dbReference type="ChEBI" id="CHEBI:58349"/>
        <dbReference type="ChEBI" id="CHEBI:58421"/>
        <dbReference type="ChEBI" id="CHEBI:58453"/>
        <dbReference type="EC" id="1.1.1.193"/>
    </reaction>
</comment>
<dbReference type="Proteomes" id="UP000005954">
    <property type="component" value="Unassembled WGS sequence"/>
</dbReference>
<evidence type="ECO:0000259" key="16">
    <source>
        <dbReference type="PROSITE" id="PS51747"/>
    </source>
</evidence>
<dbReference type="InterPro" id="IPR016193">
    <property type="entry name" value="Cytidine_deaminase-like"/>
</dbReference>
<feature type="binding site" evidence="14">
    <location>
        <begin position="298"/>
        <end position="304"/>
    </location>
    <ligand>
        <name>NADP(+)</name>
        <dbReference type="ChEBI" id="CHEBI:58349"/>
    </ligand>
</feature>
<dbReference type="InterPro" id="IPR016192">
    <property type="entry name" value="APOBEC/CMP_deaminase_Zn-bd"/>
</dbReference>
<feature type="binding site" evidence="15">
    <location>
        <position position="52"/>
    </location>
    <ligand>
        <name>Zn(2+)</name>
        <dbReference type="ChEBI" id="CHEBI:29105"/>
        <note>catalytic</note>
    </ligand>
</feature>
<organism evidence="17 18">
    <name type="scientific">Roseovarius nubinhibens (strain ATCC BAA-591 / DSM 15170 / ISM)</name>
    <dbReference type="NCBI Taxonomy" id="89187"/>
    <lineage>
        <taxon>Bacteria</taxon>
        <taxon>Pseudomonadati</taxon>
        <taxon>Pseudomonadota</taxon>
        <taxon>Alphaproteobacteria</taxon>
        <taxon>Rhodobacterales</taxon>
        <taxon>Roseobacteraceae</taxon>
        <taxon>Roseovarius</taxon>
    </lineage>
</organism>
<dbReference type="InterPro" id="IPR050765">
    <property type="entry name" value="Riboflavin_Biosynth_HTPR"/>
</dbReference>
<feature type="binding site" evidence="14">
    <location>
        <position position="170"/>
    </location>
    <ligand>
        <name>substrate</name>
    </ligand>
</feature>
<comment type="caution">
    <text evidence="17">The sequence shown here is derived from an EMBL/GenBank/DDBJ whole genome shotgun (WGS) entry which is preliminary data.</text>
</comment>
<keyword evidence="9 12" id="KW-0521">NADP</keyword>
<dbReference type="PANTHER" id="PTHR38011:SF7">
    <property type="entry name" value="2,5-DIAMINO-6-RIBOSYLAMINO-4(3H)-PYRIMIDINONE 5'-PHOSPHATE REDUCTASE"/>
    <property type="match status" value="1"/>
</dbReference>
<evidence type="ECO:0000256" key="13">
    <source>
        <dbReference type="PIRSR" id="PIRSR006769-1"/>
    </source>
</evidence>
<feature type="binding site" evidence="14">
    <location>
        <position position="156"/>
    </location>
    <ligand>
        <name>NADP(+)</name>
        <dbReference type="ChEBI" id="CHEBI:58349"/>
    </ligand>
</feature>
<feature type="binding site" evidence="15">
    <location>
        <position position="86"/>
    </location>
    <ligand>
        <name>Zn(2+)</name>
        <dbReference type="ChEBI" id="CHEBI:29105"/>
        <note>catalytic</note>
    </ligand>
</feature>
<dbReference type="EC" id="1.1.1.193" evidence="12"/>
<keyword evidence="18" id="KW-1185">Reference proteome</keyword>
<keyword evidence="12" id="KW-0378">Hydrolase</keyword>
<keyword evidence="8 12" id="KW-0862">Zinc</keyword>
<dbReference type="HOGENOM" id="CLU_036590_1_1_5"/>
<evidence type="ECO:0000256" key="8">
    <source>
        <dbReference type="ARBA" id="ARBA00022833"/>
    </source>
</evidence>
<accession>A3SMV0</accession>
<feature type="binding site" evidence="14">
    <location>
        <position position="198"/>
    </location>
    <ligand>
        <name>NADP(+)</name>
        <dbReference type="ChEBI" id="CHEBI:58349"/>
    </ligand>
</feature>
<evidence type="ECO:0000256" key="6">
    <source>
        <dbReference type="ARBA" id="ARBA00022619"/>
    </source>
</evidence>
<dbReference type="PANTHER" id="PTHR38011">
    <property type="entry name" value="DIHYDROFOLATE REDUCTASE FAMILY PROTEIN (AFU_ORTHOLOGUE AFUA_8G06820)"/>
    <property type="match status" value="1"/>
</dbReference>
<evidence type="ECO:0000256" key="7">
    <source>
        <dbReference type="ARBA" id="ARBA00022723"/>
    </source>
</evidence>
<evidence type="ECO:0000313" key="17">
    <source>
        <dbReference type="EMBL" id="EAP75790.1"/>
    </source>
</evidence>
<evidence type="ECO:0000256" key="11">
    <source>
        <dbReference type="ARBA" id="ARBA00023268"/>
    </source>
</evidence>
<feature type="binding site" evidence="14">
    <location>
        <position position="186"/>
    </location>
    <ligand>
        <name>substrate</name>
    </ligand>
</feature>
<evidence type="ECO:0000313" key="18">
    <source>
        <dbReference type="Proteomes" id="UP000005954"/>
    </source>
</evidence>
<keyword evidence="6 12" id="KW-0686">Riboflavin biosynthesis</keyword>
<dbReference type="InterPro" id="IPR004794">
    <property type="entry name" value="Eubact_RibD"/>
</dbReference>
<feature type="binding site" evidence="14">
    <location>
        <position position="206"/>
    </location>
    <ligand>
        <name>substrate</name>
    </ligand>
</feature>
<feature type="active site" description="Proton donor" evidence="13">
    <location>
        <position position="54"/>
    </location>
</feature>
<comment type="cofactor">
    <cofactor evidence="12 15">
        <name>Zn(2+)</name>
        <dbReference type="ChEBI" id="CHEBI:29105"/>
    </cofactor>
    <text evidence="12 15">Binds 1 zinc ion.</text>
</comment>
<dbReference type="GO" id="GO:0008835">
    <property type="term" value="F:diaminohydroxyphosphoribosylaminopyrimidine deaminase activity"/>
    <property type="evidence" value="ECO:0007669"/>
    <property type="project" value="UniProtKB-EC"/>
</dbReference>
<comment type="pathway">
    <text evidence="2 12">Cofactor biosynthesis; riboflavin biosynthesis; 5-amino-6-(D-ribitylamino)uracil from GTP: step 2/4.</text>
</comment>
<evidence type="ECO:0000256" key="14">
    <source>
        <dbReference type="PIRSR" id="PIRSR006769-2"/>
    </source>
</evidence>
<dbReference type="GO" id="GO:0050661">
    <property type="term" value="F:NADP binding"/>
    <property type="evidence" value="ECO:0007669"/>
    <property type="project" value="InterPro"/>
</dbReference>
<dbReference type="InterPro" id="IPR002734">
    <property type="entry name" value="RibDG_C"/>
</dbReference>
<dbReference type="InterPro" id="IPR024072">
    <property type="entry name" value="DHFR-like_dom_sf"/>
</dbReference>
<dbReference type="EMBL" id="AALY01000002">
    <property type="protein sequence ID" value="EAP75790.1"/>
    <property type="molecule type" value="Genomic_DNA"/>
</dbReference>
<dbReference type="GO" id="GO:0008703">
    <property type="term" value="F:5-amino-6-(5-phosphoribosylamino)uracil reductase activity"/>
    <property type="evidence" value="ECO:0007669"/>
    <property type="project" value="UniProtKB-EC"/>
</dbReference>
<comment type="similarity">
    <text evidence="4 12">In the N-terminal section; belongs to the cytidine and deoxycytidylate deaminase family.</text>
</comment>
<keyword evidence="10 12" id="KW-0560">Oxidoreductase</keyword>
<dbReference type="InterPro" id="IPR011549">
    <property type="entry name" value="RibD_C"/>
</dbReference>
<dbReference type="STRING" id="89187.ISM_13030"/>
<evidence type="ECO:0000256" key="3">
    <source>
        <dbReference type="ARBA" id="ARBA00004910"/>
    </source>
</evidence>
<evidence type="ECO:0000256" key="4">
    <source>
        <dbReference type="ARBA" id="ARBA00005259"/>
    </source>
</evidence>
<keyword evidence="11" id="KW-0511">Multifunctional enzyme</keyword>
<evidence type="ECO:0000256" key="10">
    <source>
        <dbReference type="ARBA" id="ARBA00023002"/>
    </source>
</evidence>
<protein>
    <recommendedName>
        <fullName evidence="12">Riboflavin biosynthesis protein RibD</fullName>
    </recommendedName>
    <domain>
        <recommendedName>
            <fullName evidence="12">Diaminohydroxyphosphoribosylaminopyrimidine deaminase</fullName>
            <shortName evidence="12">DRAP deaminase</shortName>
            <ecNumber evidence="12">3.5.4.26</ecNumber>
        </recommendedName>
        <alternativeName>
            <fullName evidence="12">Riboflavin-specific deaminase</fullName>
        </alternativeName>
    </domain>
    <domain>
        <recommendedName>
            <fullName evidence="12">5-amino-6-(5-phosphoribosylamino)uracil reductase</fullName>
            <ecNumber evidence="12">1.1.1.193</ecNumber>
        </recommendedName>
        <alternativeName>
            <fullName evidence="12">HTP reductase</fullName>
        </alternativeName>
    </domain>
</protein>